<dbReference type="AlphaFoldDB" id="A0A397VKA2"/>
<protein>
    <submittedName>
        <fullName evidence="1">Uncharacterized protein</fullName>
    </submittedName>
</protein>
<dbReference type="EMBL" id="QKWP01000288">
    <property type="protein sequence ID" value="RIB22894.1"/>
    <property type="molecule type" value="Genomic_DNA"/>
</dbReference>
<evidence type="ECO:0000313" key="1">
    <source>
        <dbReference type="EMBL" id="RIB22894.1"/>
    </source>
</evidence>
<keyword evidence="2" id="KW-1185">Reference proteome</keyword>
<reference evidence="1 2" key="1">
    <citation type="submission" date="2018-06" db="EMBL/GenBank/DDBJ databases">
        <title>Comparative genomics reveals the genomic features of Rhizophagus irregularis, R. cerebriforme, R. diaphanum and Gigaspora rosea, and their symbiotic lifestyle signature.</title>
        <authorList>
            <person name="Morin E."/>
            <person name="San Clemente H."/>
            <person name="Chen E.C.H."/>
            <person name="De La Providencia I."/>
            <person name="Hainaut M."/>
            <person name="Kuo A."/>
            <person name="Kohler A."/>
            <person name="Murat C."/>
            <person name="Tang N."/>
            <person name="Roy S."/>
            <person name="Loubradou J."/>
            <person name="Henrissat B."/>
            <person name="Grigoriev I.V."/>
            <person name="Corradi N."/>
            <person name="Roux C."/>
            <person name="Martin F.M."/>
        </authorList>
    </citation>
    <scope>NUCLEOTIDE SEQUENCE [LARGE SCALE GENOMIC DNA]</scope>
    <source>
        <strain evidence="1 2">DAOM 194757</strain>
    </source>
</reference>
<proteinExistence type="predicted"/>
<dbReference type="OrthoDB" id="2423810at2759"/>
<comment type="caution">
    <text evidence="1">The sequence shown here is derived from an EMBL/GenBank/DDBJ whole genome shotgun (WGS) entry which is preliminary data.</text>
</comment>
<name>A0A397VKA2_9GLOM</name>
<evidence type="ECO:0000313" key="2">
    <source>
        <dbReference type="Proteomes" id="UP000266673"/>
    </source>
</evidence>
<accession>A0A397VKA2</accession>
<gene>
    <name evidence="1" type="ORF">C2G38_2033205</name>
</gene>
<sequence length="111" mass="13134">MSRAQRKECLRKRSIDLGEDPDIFVTITEKDRLDSIAFRYKMEMDARMCGFAKESEENPGENMEMTVRERLIVEEIIRCDLEKKGITSSWLDTDEEWQKNISILQENGILW</sequence>
<dbReference type="Proteomes" id="UP000266673">
    <property type="component" value="Unassembled WGS sequence"/>
</dbReference>
<dbReference type="STRING" id="44941.A0A397VKA2"/>
<organism evidence="1 2">
    <name type="scientific">Gigaspora rosea</name>
    <dbReference type="NCBI Taxonomy" id="44941"/>
    <lineage>
        <taxon>Eukaryota</taxon>
        <taxon>Fungi</taxon>
        <taxon>Fungi incertae sedis</taxon>
        <taxon>Mucoromycota</taxon>
        <taxon>Glomeromycotina</taxon>
        <taxon>Glomeromycetes</taxon>
        <taxon>Diversisporales</taxon>
        <taxon>Gigasporaceae</taxon>
        <taxon>Gigaspora</taxon>
    </lineage>
</organism>